<dbReference type="AlphaFoldDB" id="A0A059AWJ5"/>
<dbReference type="Gramene" id="KCW58006">
    <property type="protein sequence ID" value="KCW58006"/>
    <property type="gene ID" value="EUGRSUZ_H00736"/>
</dbReference>
<dbReference type="EMBL" id="KK198760">
    <property type="protein sequence ID" value="KCW58006.1"/>
    <property type="molecule type" value="Genomic_DNA"/>
</dbReference>
<dbReference type="PANTHER" id="PTHR47523:SF1">
    <property type="entry name" value="F21O3.11 PROTEIN"/>
    <property type="match status" value="1"/>
</dbReference>
<dbReference type="PANTHER" id="PTHR47523">
    <property type="entry name" value="F21O3.11 PROTEIN"/>
    <property type="match status" value="1"/>
</dbReference>
<name>A0A059AWJ5_EUCGR</name>
<gene>
    <name evidence="1" type="ORF">EUGRSUZ_H00736</name>
</gene>
<proteinExistence type="predicted"/>
<accession>A0A059AWJ5</accession>
<protein>
    <submittedName>
        <fullName evidence="1">Uncharacterized protein</fullName>
    </submittedName>
</protein>
<evidence type="ECO:0000313" key="1">
    <source>
        <dbReference type="EMBL" id="KCW58006.1"/>
    </source>
</evidence>
<dbReference type="InParanoid" id="A0A059AWJ5"/>
<organism evidence="1">
    <name type="scientific">Eucalyptus grandis</name>
    <name type="common">Flooded gum</name>
    <dbReference type="NCBI Taxonomy" id="71139"/>
    <lineage>
        <taxon>Eukaryota</taxon>
        <taxon>Viridiplantae</taxon>
        <taxon>Streptophyta</taxon>
        <taxon>Embryophyta</taxon>
        <taxon>Tracheophyta</taxon>
        <taxon>Spermatophyta</taxon>
        <taxon>Magnoliopsida</taxon>
        <taxon>eudicotyledons</taxon>
        <taxon>Gunneridae</taxon>
        <taxon>Pentapetalae</taxon>
        <taxon>rosids</taxon>
        <taxon>malvids</taxon>
        <taxon>Myrtales</taxon>
        <taxon>Myrtaceae</taxon>
        <taxon>Myrtoideae</taxon>
        <taxon>Eucalypteae</taxon>
        <taxon>Eucalyptus</taxon>
    </lineage>
</organism>
<sequence length="147" mass="17120">MEAVQTRVEAWIRDQRARLPKVAWGPLQWPMRWWPPWNGHESREQRRRIQQEYERRKRQLQDLCLAVKADSVAEVQEILCCMVLSECAYKVRYARFRVVAIGAACGAVALTRRELSSAGVFCCDYIAIPLKLRGESLFVLVNLENIE</sequence>
<reference evidence="1" key="1">
    <citation type="submission" date="2013-07" db="EMBL/GenBank/DDBJ databases">
        <title>The genome of Eucalyptus grandis.</title>
        <authorList>
            <person name="Schmutz J."/>
            <person name="Hayes R."/>
            <person name="Myburg A."/>
            <person name="Tuskan G."/>
            <person name="Grattapaglia D."/>
            <person name="Rokhsar D.S."/>
        </authorList>
    </citation>
    <scope>NUCLEOTIDE SEQUENCE</scope>
    <source>
        <tissue evidence="1">Leaf extractions</tissue>
    </source>
</reference>
<dbReference type="STRING" id="71139.A0A059AWJ5"/>